<accession>I3SUE8</accession>
<evidence type="ECO:0000313" key="1">
    <source>
        <dbReference type="EMBL" id="AFK43890.1"/>
    </source>
</evidence>
<sequence>MFPSQQSKSFKWFECNPRASDSNSKSIVPSFIRRVPYSISISLHTTGKSSSLGALSAKSHIKVSLQLSAGELYKSKLLL</sequence>
<protein>
    <submittedName>
        <fullName evidence="1">Uncharacterized protein</fullName>
    </submittedName>
</protein>
<organism evidence="1">
    <name type="scientific">Medicago truncatula</name>
    <name type="common">Barrel medic</name>
    <name type="synonym">Medicago tribuloides</name>
    <dbReference type="NCBI Taxonomy" id="3880"/>
    <lineage>
        <taxon>Eukaryota</taxon>
        <taxon>Viridiplantae</taxon>
        <taxon>Streptophyta</taxon>
        <taxon>Embryophyta</taxon>
        <taxon>Tracheophyta</taxon>
        <taxon>Spermatophyta</taxon>
        <taxon>Magnoliopsida</taxon>
        <taxon>eudicotyledons</taxon>
        <taxon>Gunneridae</taxon>
        <taxon>Pentapetalae</taxon>
        <taxon>rosids</taxon>
        <taxon>fabids</taxon>
        <taxon>Fabales</taxon>
        <taxon>Fabaceae</taxon>
        <taxon>Papilionoideae</taxon>
        <taxon>50 kb inversion clade</taxon>
        <taxon>NPAAA clade</taxon>
        <taxon>Hologalegina</taxon>
        <taxon>IRL clade</taxon>
        <taxon>Trifolieae</taxon>
        <taxon>Medicago</taxon>
    </lineage>
</organism>
<proteinExistence type="evidence at transcript level"/>
<reference evidence="1" key="1">
    <citation type="submission" date="2012-05" db="EMBL/GenBank/DDBJ databases">
        <authorList>
            <person name="Krishnakumar V."/>
            <person name="Cheung F."/>
            <person name="Xiao Y."/>
            <person name="Chan A."/>
            <person name="Moskal W.A."/>
            <person name="Town C.D."/>
        </authorList>
    </citation>
    <scope>NUCLEOTIDE SEQUENCE</scope>
</reference>
<dbReference type="EMBL" id="BT144096">
    <property type="protein sequence ID" value="AFK43890.1"/>
    <property type="molecule type" value="mRNA"/>
</dbReference>
<name>I3SUE8_MEDTR</name>
<dbReference type="AlphaFoldDB" id="I3SUE8"/>